<dbReference type="Gene3D" id="3.40.50.12780">
    <property type="entry name" value="N-terminal domain of ligase-like"/>
    <property type="match status" value="1"/>
</dbReference>
<dbReference type="Proteomes" id="UP001596112">
    <property type="component" value="Unassembled WGS sequence"/>
</dbReference>
<keyword evidence="2" id="KW-0436">Ligase</keyword>
<reference evidence="3" key="1">
    <citation type="journal article" date="2019" name="Int. J. Syst. Evol. Microbiol.">
        <title>The Global Catalogue of Microorganisms (GCM) 10K type strain sequencing project: providing services to taxonomists for standard genome sequencing and annotation.</title>
        <authorList>
            <consortium name="The Broad Institute Genomics Platform"/>
            <consortium name="The Broad Institute Genome Sequencing Center for Infectious Disease"/>
            <person name="Wu L."/>
            <person name="Ma J."/>
        </authorList>
    </citation>
    <scope>NUCLEOTIDE SEQUENCE [LARGE SCALE GENOMIC DNA]</scope>
    <source>
        <strain evidence="3">JCM 9918</strain>
    </source>
</reference>
<keyword evidence="3" id="KW-1185">Reference proteome</keyword>
<dbReference type="InterPro" id="IPR045851">
    <property type="entry name" value="AMP-bd_C_sf"/>
</dbReference>
<dbReference type="Gene3D" id="3.30.300.30">
    <property type="match status" value="1"/>
</dbReference>
<dbReference type="Pfam" id="PF00501">
    <property type="entry name" value="AMP-binding"/>
    <property type="match status" value="1"/>
</dbReference>
<protein>
    <submittedName>
        <fullName evidence="2">Phenylacetate--CoA ligase family protein</fullName>
    </submittedName>
</protein>
<organism evidence="2 3">
    <name type="scientific">Streptomyces heilongjiangensis</name>
    <dbReference type="NCBI Taxonomy" id="945052"/>
    <lineage>
        <taxon>Bacteria</taxon>
        <taxon>Bacillati</taxon>
        <taxon>Actinomycetota</taxon>
        <taxon>Actinomycetes</taxon>
        <taxon>Kitasatosporales</taxon>
        <taxon>Streptomycetaceae</taxon>
        <taxon>Streptomyces</taxon>
    </lineage>
</organism>
<proteinExistence type="predicted"/>
<comment type="caution">
    <text evidence="2">The sequence shown here is derived from an EMBL/GenBank/DDBJ whole genome shotgun (WGS) entry which is preliminary data.</text>
</comment>
<sequence>MNTHEARASLGEFQSFNERYYSGEVPDEEWKRWNAERLTTVLRHVTKNSPFYGRHLQGIDIERVTPDDMGVLPFTTKADLRRELHDMLSGDIRDALIYYETTGTTGPATPCPRGPKDIACSNVHLEKSLRSLFTHYFGDRKPVIGLMGPSELYSFGDTFGDVVTRIGACHAKIWPESQRVGYRKALELMRDLEIDVIMCSPAACANLAKAAVHNGFDPRKDFKVKLFLVLGEICTPEFSANVKSIWGADALPTLYGTQELMVVATGCSRGRMHLSRPNYLVEVVDPDTGESLGQEGTGELVLTMLVDDIKPLVRYRTNDLATVGPNTCDCGLPGPEIQVIGRVPDRIALGEGKFRPAEIEAALLDGVGGCLGYQVVIGKDADGGDEVTVHLEMLEEISGPTEVIAEGMIQRIRERLGVPAKVVVDPDLDPITQTGAYVSWKAARVKDTRVEYDPDVETAKRVAERYVHTS</sequence>
<name>A0ABW1B131_9ACTN</name>
<dbReference type="PANTHER" id="PTHR43845">
    <property type="entry name" value="BLR5969 PROTEIN"/>
    <property type="match status" value="1"/>
</dbReference>
<dbReference type="EMBL" id="JBHSNZ010000002">
    <property type="protein sequence ID" value="MFC5806541.1"/>
    <property type="molecule type" value="Genomic_DNA"/>
</dbReference>
<dbReference type="RefSeq" id="WP_272167930.1">
    <property type="nucleotide sequence ID" value="NZ_JAQOSL010000001.1"/>
</dbReference>
<dbReference type="PANTHER" id="PTHR43845:SF1">
    <property type="entry name" value="BLR5969 PROTEIN"/>
    <property type="match status" value="1"/>
</dbReference>
<evidence type="ECO:0000259" key="1">
    <source>
        <dbReference type="Pfam" id="PF00501"/>
    </source>
</evidence>
<accession>A0ABW1B131</accession>
<dbReference type="SUPFAM" id="SSF56801">
    <property type="entry name" value="Acetyl-CoA synthetase-like"/>
    <property type="match status" value="1"/>
</dbReference>
<dbReference type="InterPro" id="IPR042099">
    <property type="entry name" value="ANL_N_sf"/>
</dbReference>
<evidence type="ECO:0000313" key="2">
    <source>
        <dbReference type="EMBL" id="MFC5806541.1"/>
    </source>
</evidence>
<dbReference type="InterPro" id="IPR000873">
    <property type="entry name" value="AMP-dep_synth/lig_dom"/>
</dbReference>
<gene>
    <name evidence="2" type="ORF">ACFQGO_03310</name>
</gene>
<feature type="domain" description="AMP-dependent synthetase/ligase" evidence="1">
    <location>
        <begin position="183"/>
        <end position="302"/>
    </location>
</feature>
<dbReference type="GO" id="GO:0016874">
    <property type="term" value="F:ligase activity"/>
    <property type="evidence" value="ECO:0007669"/>
    <property type="project" value="UniProtKB-KW"/>
</dbReference>
<evidence type="ECO:0000313" key="3">
    <source>
        <dbReference type="Proteomes" id="UP001596112"/>
    </source>
</evidence>